<feature type="signal peptide" evidence="4">
    <location>
        <begin position="1"/>
        <end position="17"/>
    </location>
</feature>
<dbReference type="GO" id="GO:0005743">
    <property type="term" value="C:mitochondrial inner membrane"/>
    <property type="evidence" value="ECO:0007669"/>
    <property type="project" value="TreeGrafter"/>
</dbReference>
<dbReference type="InterPro" id="IPR040255">
    <property type="entry name" value="Non-specific_endonuclease"/>
</dbReference>
<dbReference type="InterPro" id="IPR044925">
    <property type="entry name" value="His-Me_finger_sf"/>
</dbReference>
<dbReference type="PANTHER" id="PTHR13966">
    <property type="entry name" value="ENDONUCLEASE RELATED"/>
    <property type="match status" value="1"/>
</dbReference>
<evidence type="ECO:0000256" key="2">
    <source>
        <dbReference type="ARBA" id="ARBA00022722"/>
    </source>
</evidence>
<evidence type="ECO:0000313" key="7">
    <source>
        <dbReference type="Proteomes" id="UP000494040"/>
    </source>
</evidence>
<proteinExistence type="inferred from homology"/>
<dbReference type="Gene3D" id="3.40.570.10">
    <property type="entry name" value="Extracellular Endonuclease, subunit A"/>
    <property type="match status" value="1"/>
</dbReference>
<dbReference type="GO" id="GO:0046872">
    <property type="term" value="F:metal ion binding"/>
    <property type="evidence" value="ECO:0007669"/>
    <property type="project" value="InterPro"/>
</dbReference>
<dbReference type="GO" id="GO:0005634">
    <property type="term" value="C:nucleus"/>
    <property type="evidence" value="ECO:0007669"/>
    <property type="project" value="TreeGrafter"/>
</dbReference>
<protein>
    <recommendedName>
        <fullName evidence="5">DNA/RNA non-specific endonuclease/pyrophosphatase/phosphodiesterase domain-containing protein</fullName>
    </recommendedName>
</protein>
<feature type="chain" id="PRO_5035103555" description="DNA/RNA non-specific endonuclease/pyrophosphatase/phosphodiesterase domain-containing protein" evidence="4">
    <location>
        <begin position="18"/>
        <end position="401"/>
    </location>
</feature>
<evidence type="ECO:0000313" key="6">
    <source>
        <dbReference type="EnsemblMetazoa" id="XP_024083586.1"/>
    </source>
</evidence>
<keyword evidence="3" id="KW-0378">Hydrolase</keyword>
<reference evidence="6" key="1">
    <citation type="submission" date="2022-01" db="UniProtKB">
        <authorList>
            <consortium name="EnsemblMetazoa"/>
        </authorList>
    </citation>
    <scope>IDENTIFICATION</scope>
</reference>
<dbReference type="SUPFAM" id="SSF54060">
    <property type="entry name" value="His-Me finger endonucleases"/>
    <property type="match status" value="1"/>
</dbReference>
<evidence type="ECO:0000256" key="4">
    <source>
        <dbReference type="SAM" id="SignalP"/>
    </source>
</evidence>
<dbReference type="OrthoDB" id="5960141at2759"/>
<dbReference type="GO" id="GO:0004521">
    <property type="term" value="F:RNA endonuclease activity"/>
    <property type="evidence" value="ECO:0007669"/>
    <property type="project" value="TreeGrafter"/>
</dbReference>
<evidence type="ECO:0000259" key="5">
    <source>
        <dbReference type="Pfam" id="PF01223"/>
    </source>
</evidence>
<dbReference type="KEGG" id="clec:106670828"/>
<keyword evidence="3" id="KW-0255">Endonuclease</keyword>
<sequence length="401" mass="45363">MRLVFLISTFMASCSFAKKLPGNACKMDLDEMTINTPLFRNAKGRELMPDGNDLSIFGLKDGETVEISCFSSGNKLNRYSTKSVNGTCTAGGKVKTRRGVFPLNSFSCNRPMYPITIYRGSCNGPKRGRFIDVGYKGDNGEFIKGMSICHSKERGETYWVYSVVFPKVYRHRVKHLGIDEEIKIGQVIDIYGSIVRNISEVYNAEITRLAKMPALPPTYVEAIVPGFLIPPEDFMSYNMQKMSLYYLNTVPQWNSTYNGPWKLIEQTIRKKYRDDSEPITILAGTYGIKTGNRKDQELWLTQGMVPYPKYLWKAIFREGKSLVFSIENGPSTNKAGTPATPFTEGISCTRRGWNFGKLSDKITCGSVKKLISVIGQGNLPHNFIYMVESKEKMSRNKHRSY</sequence>
<evidence type="ECO:0000256" key="1">
    <source>
        <dbReference type="ARBA" id="ARBA00010052"/>
    </source>
</evidence>
<dbReference type="InterPro" id="IPR001604">
    <property type="entry name" value="Endo_G_ENPP1-like_dom"/>
</dbReference>
<dbReference type="InterPro" id="IPR044929">
    <property type="entry name" value="DNA/RNA_non-sp_Endonuclease_sf"/>
</dbReference>
<comment type="similarity">
    <text evidence="1">Belongs to the DNA/RNA non-specific endonuclease family.</text>
</comment>
<dbReference type="PANTHER" id="PTHR13966:SF17">
    <property type="entry name" value="ENDONUCLEASE-RELATED"/>
    <property type="match status" value="1"/>
</dbReference>
<evidence type="ECO:0000256" key="3">
    <source>
        <dbReference type="ARBA" id="ARBA00022759"/>
    </source>
</evidence>
<dbReference type="Pfam" id="PF01223">
    <property type="entry name" value="Endonuclease_NS"/>
    <property type="match status" value="1"/>
</dbReference>
<dbReference type="GeneID" id="106670828"/>
<dbReference type="GO" id="GO:0003676">
    <property type="term" value="F:nucleic acid binding"/>
    <property type="evidence" value="ECO:0007669"/>
    <property type="project" value="InterPro"/>
</dbReference>
<organism evidence="6 7">
    <name type="scientific">Cimex lectularius</name>
    <name type="common">Bed bug</name>
    <name type="synonym">Acanthia lectularia</name>
    <dbReference type="NCBI Taxonomy" id="79782"/>
    <lineage>
        <taxon>Eukaryota</taxon>
        <taxon>Metazoa</taxon>
        <taxon>Ecdysozoa</taxon>
        <taxon>Arthropoda</taxon>
        <taxon>Hexapoda</taxon>
        <taxon>Insecta</taxon>
        <taxon>Pterygota</taxon>
        <taxon>Neoptera</taxon>
        <taxon>Paraneoptera</taxon>
        <taxon>Hemiptera</taxon>
        <taxon>Heteroptera</taxon>
        <taxon>Panheteroptera</taxon>
        <taxon>Cimicomorpha</taxon>
        <taxon>Cimicidae</taxon>
        <taxon>Cimex</taxon>
    </lineage>
</organism>
<keyword evidence="2" id="KW-0540">Nuclease</keyword>
<name>A0A8I6SM02_CIMLE</name>
<dbReference type="RefSeq" id="XP_014256950.1">
    <property type="nucleotide sequence ID" value="XM_014401464.2"/>
</dbReference>
<dbReference type="GO" id="GO:0006309">
    <property type="term" value="P:apoptotic DNA fragmentation"/>
    <property type="evidence" value="ECO:0007669"/>
    <property type="project" value="TreeGrafter"/>
</dbReference>
<dbReference type="Proteomes" id="UP000494040">
    <property type="component" value="Unassembled WGS sequence"/>
</dbReference>
<keyword evidence="4" id="KW-0732">Signal</keyword>
<feature type="domain" description="DNA/RNA non-specific endonuclease/pyrophosphatase/phosphodiesterase" evidence="5">
    <location>
        <begin position="128"/>
        <end position="320"/>
    </location>
</feature>
<keyword evidence="7" id="KW-1185">Reference proteome</keyword>
<dbReference type="AlphaFoldDB" id="A0A8I6SM02"/>
<dbReference type="GO" id="GO:0000014">
    <property type="term" value="F:single-stranded DNA endodeoxyribonuclease activity"/>
    <property type="evidence" value="ECO:0007669"/>
    <property type="project" value="TreeGrafter"/>
</dbReference>
<dbReference type="RefSeq" id="XP_024083586.1">
    <property type="nucleotide sequence ID" value="XM_024227818.1"/>
</dbReference>
<dbReference type="EnsemblMetazoa" id="XM_024227818.1">
    <property type="protein sequence ID" value="XP_024083586.1"/>
    <property type="gene ID" value="LOC106670828"/>
</dbReference>
<accession>A0A8I6SM02</accession>
<dbReference type="EnsemblMetazoa" id="XM_014401464.2">
    <property type="protein sequence ID" value="XP_014256950.1"/>
    <property type="gene ID" value="LOC106670828"/>
</dbReference>